<reference evidence="9" key="1">
    <citation type="journal article" date="2014" name="FEMS Microbiol. Lett.">
        <title>Draft Genomic DNA Sequence of the Facultatively Methylotrophic Bacterium Acidomonas methanolica type strain MB58.</title>
        <authorList>
            <person name="Higashiura N."/>
            <person name="Hadano H."/>
            <person name="Hirakawa H."/>
            <person name="Matsutani M."/>
            <person name="Takabe S."/>
            <person name="Matsushita K."/>
            <person name="Azuma Y."/>
        </authorList>
    </citation>
    <scope>NUCLEOTIDE SEQUENCE [LARGE SCALE GENOMIC DNA]</scope>
    <source>
        <strain evidence="9">MB58</strain>
    </source>
</reference>
<feature type="transmembrane region" description="Helical" evidence="7">
    <location>
        <begin position="104"/>
        <end position="122"/>
    </location>
</feature>
<comment type="caution">
    <text evidence="8">The sequence shown here is derived from an EMBL/GenBank/DDBJ whole genome shotgun (WGS) entry which is preliminary data.</text>
</comment>
<feature type="transmembrane region" description="Helical" evidence="7">
    <location>
        <begin position="6"/>
        <end position="26"/>
    </location>
</feature>
<sequence>MNEILTLLIPIFGLIAFGYVTALRNWLGANATTVLNRFVLRLALPAELFQITATLPLSDLRHAGFTSAFALGMMATFALGWIWDWGRPATTAHRLSGAAIEGLAAGYANTAFMGIPICLSVFGAHVNAALTISNLLTVCLLMAGVILLIEIEEQEKTAGGSAFGRVMKGLALNPLVFAPLAGLAWNAAALPLPAGISRFMTMLGDSASPCALVTIGLFLAETRDQPAPFGAVLRVSLLKLFVQPLLTVLAAIYLFALPTLWVEEALVLSALPTGTGPFMLAQLYDREAAIASRATLLTTIVSIVTLAGILAWIGPHPAARAVP</sequence>
<proteinExistence type="predicted"/>
<feature type="transmembrane region" description="Helical" evidence="7">
    <location>
        <begin position="170"/>
        <end position="190"/>
    </location>
</feature>
<feature type="transmembrane region" description="Helical" evidence="7">
    <location>
        <begin position="63"/>
        <end position="83"/>
    </location>
</feature>
<evidence type="ECO:0000313" key="8">
    <source>
        <dbReference type="EMBL" id="GAJ30183.1"/>
    </source>
</evidence>
<dbReference type="Pfam" id="PF03547">
    <property type="entry name" value="Mem_trans"/>
    <property type="match status" value="1"/>
</dbReference>
<name>A0A023D7S4_ACIMT</name>
<feature type="transmembrane region" description="Helical" evidence="7">
    <location>
        <begin position="196"/>
        <end position="219"/>
    </location>
</feature>
<evidence type="ECO:0000256" key="1">
    <source>
        <dbReference type="ARBA" id="ARBA00004141"/>
    </source>
</evidence>
<evidence type="ECO:0000256" key="3">
    <source>
        <dbReference type="ARBA" id="ARBA00022475"/>
    </source>
</evidence>
<accession>A0A023D7S4</accession>
<keyword evidence="6 7" id="KW-0472">Membrane</keyword>
<evidence type="ECO:0000313" key="9">
    <source>
        <dbReference type="Proteomes" id="UP000019760"/>
    </source>
</evidence>
<dbReference type="AlphaFoldDB" id="A0A023D7S4"/>
<dbReference type="EMBL" id="BAND01000110">
    <property type="protein sequence ID" value="GAJ30183.1"/>
    <property type="molecule type" value="Genomic_DNA"/>
</dbReference>
<keyword evidence="2" id="KW-0813">Transport</keyword>
<dbReference type="PANTHER" id="PTHR36838">
    <property type="entry name" value="AUXIN EFFLUX CARRIER FAMILY PROTEIN"/>
    <property type="match status" value="1"/>
</dbReference>
<dbReference type="RefSeq" id="WP_042060909.1">
    <property type="nucleotide sequence ID" value="NZ_BAND01000110.1"/>
</dbReference>
<feature type="transmembrane region" description="Helical" evidence="7">
    <location>
        <begin position="240"/>
        <end position="260"/>
    </location>
</feature>
<dbReference type="Proteomes" id="UP000019760">
    <property type="component" value="Unassembled WGS sequence"/>
</dbReference>
<evidence type="ECO:0000256" key="2">
    <source>
        <dbReference type="ARBA" id="ARBA00022448"/>
    </source>
</evidence>
<keyword evidence="5 7" id="KW-1133">Transmembrane helix</keyword>
<evidence type="ECO:0000256" key="5">
    <source>
        <dbReference type="ARBA" id="ARBA00022989"/>
    </source>
</evidence>
<keyword evidence="4 7" id="KW-0812">Transmembrane</keyword>
<gene>
    <name evidence="8" type="ORF">Amme_111_008</name>
</gene>
<dbReference type="GO" id="GO:0055085">
    <property type="term" value="P:transmembrane transport"/>
    <property type="evidence" value="ECO:0007669"/>
    <property type="project" value="InterPro"/>
</dbReference>
<comment type="subcellular location">
    <subcellularLocation>
        <location evidence="1">Membrane</location>
        <topology evidence="1">Multi-pass membrane protein</topology>
    </subcellularLocation>
</comment>
<protein>
    <submittedName>
        <fullName evidence="8">Transporter</fullName>
    </submittedName>
</protein>
<dbReference type="PANTHER" id="PTHR36838:SF3">
    <property type="entry name" value="TRANSPORTER AUXIN EFFLUX CARRIER EC FAMILY"/>
    <property type="match status" value="1"/>
</dbReference>
<organism evidence="8 9">
    <name type="scientific">Acidomonas methanolica NBRC 104435</name>
    <dbReference type="NCBI Taxonomy" id="1231351"/>
    <lineage>
        <taxon>Bacteria</taxon>
        <taxon>Pseudomonadati</taxon>
        <taxon>Pseudomonadota</taxon>
        <taxon>Alphaproteobacteria</taxon>
        <taxon>Acetobacterales</taxon>
        <taxon>Acetobacteraceae</taxon>
        <taxon>Acidomonas</taxon>
    </lineage>
</organism>
<feature type="transmembrane region" description="Helical" evidence="7">
    <location>
        <begin position="128"/>
        <end position="149"/>
    </location>
</feature>
<evidence type="ECO:0000256" key="7">
    <source>
        <dbReference type="SAM" id="Phobius"/>
    </source>
</evidence>
<feature type="transmembrane region" description="Helical" evidence="7">
    <location>
        <begin position="296"/>
        <end position="314"/>
    </location>
</feature>
<keyword evidence="3" id="KW-1003">Cell membrane</keyword>
<evidence type="ECO:0000256" key="4">
    <source>
        <dbReference type="ARBA" id="ARBA00022692"/>
    </source>
</evidence>
<dbReference type="InterPro" id="IPR004776">
    <property type="entry name" value="Mem_transp_PIN-like"/>
</dbReference>
<dbReference type="GO" id="GO:0016020">
    <property type="term" value="C:membrane"/>
    <property type="evidence" value="ECO:0007669"/>
    <property type="project" value="UniProtKB-SubCell"/>
</dbReference>
<evidence type="ECO:0000256" key="6">
    <source>
        <dbReference type="ARBA" id="ARBA00023136"/>
    </source>
</evidence>
<keyword evidence="9" id="KW-1185">Reference proteome</keyword>
<reference evidence="8 9" key="2">
    <citation type="journal article" date="2014" name="FEMS Microbiol. Lett.">
        <title>Draft genomic DNA sequence of the facultatively methylotrophic bacterium Acidomonas methanolica type strain MB58.</title>
        <authorList>
            <person name="Higashiura N."/>
            <person name="Hadano H."/>
            <person name="Hirakawa H."/>
            <person name="Matsutani M."/>
            <person name="Takabe S."/>
            <person name="Matsushita K."/>
            <person name="Azuma Y."/>
        </authorList>
    </citation>
    <scope>NUCLEOTIDE SEQUENCE [LARGE SCALE GENOMIC DNA]</scope>
    <source>
        <strain evidence="8 9">MB58</strain>
    </source>
</reference>